<sequence>MSSSILPAPVQSLYRGATGVSTCFGTFGELLQGVLPGPDGHFLVTLPVARWTMATFQLDPGVADVEVRPAHKRKALRLAETILAQAGAASGGVLTIDSNLPEGKGMASSSADLVATARAMANALQLDMTPHRIERLLRDIEPTDGVLYPAVVAFDHRNVRLRSLLGSLPAMTIIGLDEGGTVDTVAFNRIAKPFSAADRAEYARLLDRMAVAVASRDLAGVGAVATRSAVMNQALWPKRTLPAVLDICAEVGALGVVAAHSGTMLGLLLDTADPAYQAKTAAAVRACAALGGDVSLYRSLSFD</sequence>
<dbReference type="InterPro" id="IPR012363">
    <property type="entry name" value="PduX"/>
</dbReference>
<proteinExistence type="predicted"/>
<dbReference type="RefSeq" id="WP_223094334.1">
    <property type="nucleotide sequence ID" value="NZ_BAAAXA010000001.1"/>
</dbReference>
<dbReference type="InterPro" id="IPR014721">
    <property type="entry name" value="Ribsml_uS5_D2-typ_fold_subgr"/>
</dbReference>
<keyword evidence="4" id="KW-1185">Reference proteome</keyword>
<dbReference type="Gene3D" id="3.30.230.10">
    <property type="match status" value="1"/>
</dbReference>
<dbReference type="PIRSF" id="PIRSF033887">
    <property type="entry name" value="PduX"/>
    <property type="match status" value="1"/>
</dbReference>
<keyword evidence="1 3" id="KW-0808">Transferase</keyword>
<evidence type="ECO:0000259" key="2">
    <source>
        <dbReference type="Pfam" id="PF00288"/>
    </source>
</evidence>
<comment type="caution">
    <text evidence="3">The sequence shown here is derived from an EMBL/GenBank/DDBJ whole genome shotgun (WGS) entry which is preliminary data.</text>
</comment>
<dbReference type="GO" id="GO:0005524">
    <property type="term" value="F:ATP binding"/>
    <property type="evidence" value="ECO:0007669"/>
    <property type="project" value="InterPro"/>
</dbReference>
<dbReference type="Proteomes" id="UP001143480">
    <property type="component" value="Unassembled WGS sequence"/>
</dbReference>
<dbReference type="InterPro" id="IPR020568">
    <property type="entry name" value="Ribosomal_Su5_D2-typ_SF"/>
</dbReference>
<dbReference type="GO" id="GO:0016301">
    <property type="term" value="F:kinase activity"/>
    <property type="evidence" value="ECO:0007669"/>
    <property type="project" value="UniProtKB-KW"/>
</dbReference>
<accession>A0A9W6NPP5</accession>
<dbReference type="Pfam" id="PF00288">
    <property type="entry name" value="GHMP_kinases_N"/>
    <property type="match status" value="1"/>
</dbReference>
<evidence type="ECO:0000313" key="3">
    <source>
        <dbReference type="EMBL" id="GLL05320.1"/>
    </source>
</evidence>
<evidence type="ECO:0000313" key="4">
    <source>
        <dbReference type="Proteomes" id="UP001143480"/>
    </source>
</evidence>
<dbReference type="EMBL" id="BSFP01000055">
    <property type="protein sequence ID" value="GLL05320.1"/>
    <property type="molecule type" value="Genomic_DNA"/>
</dbReference>
<dbReference type="AlphaFoldDB" id="A0A9W6NPP5"/>
<dbReference type="InterPro" id="IPR006204">
    <property type="entry name" value="GHMP_kinase_N_dom"/>
</dbReference>
<reference evidence="3" key="2">
    <citation type="submission" date="2023-01" db="EMBL/GenBank/DDBJ databases">
        <authorList>
            <person name="Sun Q."/>
            <person name="Evtushenko L."/>
        </authorList>
    </citation>
    <scope>NUCLEOTIDE SEQUENCE</scope>
    <source>
        <strain evidence="3">VKM Ac-1321</strain>
    </source>
</reference>
<reference evidence="3" key="1">
    <citation type="journal article" date="2014" name="Int. J. Syst. Evol. Microbiol.">
        <title>Complete genome sequence of Corynebacterium casei LMG S-19264T (=DSM 44701T), isolated from a smear-ripened cheese.</title>
        <authorList>
            <consortium name="US DOE Joint Genome Institute (JGI-PGF)"/>
            <person name="Walter F."/>
            <person name="Albersmeier A."/>
            <person name="Kalinowski J."/>
            <person name="Ruckert C."/>
        </authorList>
    </citation>
    <scope>NUCLEOTIDE SEQUENCE</scope>
    <source>
        <strain evidence="3">VKM Ac-1321</strain>
    </source>
</reference>
<name>A0A9W6NPP5_9ACTN</name>
<protein>
    <submittedName>
        <fullName evidence="3">Kinase</fullName>
    </submittedName>
</protein>
<feature type="domain" description="GHMP kinase N-terminal" evidence="2">
    <location>
        <begin position="76"/>
        <end position="141"/>
    </location>
</feature>
<evidence type="ECO:0000256" key="1">
    <source>
        <dbReference type="ARBA" id="ARBA00022777"/>
    </source>
</evidence>
<gene>
    <name evidence="3" type="ORF">GCM10017581_070670</name>
</gene>
<organism evidence="3 4">
    <name type="scientific">Dactylosporangium matsuzakiense</name>
    <dbReference type="NCBI Taxonomy" id="53360"/>
    <lineage>
        <taxon>Bacteria</taxon>
        <taxon>Bacillati</taxon>
        <taxon>Actinomycetota</taxon>
        <taxon>Actinomycetes</taxon>
        <taxon>Micromonosporales</taxon>
        <taxon>Micromonosporaceae</taxon>
        <taxon>Dactylosporangium</taxon>
    </lineage>
</organism>
<dbReference type="SUPFAM" id="SSF54211">
    <property type="entry name" value="Ribosomal protein S5 domain 2-like"/>
    <property type="match status" value="1"/>
</dbReference>
<keyword evidence="1 3" id="KW-0418">Kinase</keyword>